<accession>A0AAN5BTY7</accession>
<evidence type="ECO:0000313" key="1">
    <source>
        <dbReference type="EMBL" id="GMG24815.1"/>
    </source>
</evidence>
<sequence length="218" mass="23032">MRVERKEVRQSAARAGVSLEVHVSIENGDLVVGDGSVVRRGDIVFRADVHVAHSQERQLGHGVVIVSEAVVVALVGDELGQRLVGHTRRGVGVQDRVVILRAQVRSCERGDGGAETVAHDNDFVVAVFGLQLIQGLDDSVADDLPGGPEAQFGLAAVAQSWVGLGEGCVGDPVADRVGATESDDDGLVGVVYGHEAGSVGDGITVRVVSWRSRYWELR</sequence>
<protein>
    <submittedName>
        <fullName evidence="1">Unnamed protein product</fullName>
    </submittedName>
</protein>
<dbReference type="EMBL" id="BSYA01000014">
    <property type="protein sequence ID" value="GMG24815.1"/>
    <property type="molecule type" value="Genomic_DNA"/>
</dbReference>
<gene>
    <name evidence="1" type="ORF">Aory04_000198400</name>
</gene>
<name>A0AAN5BTY7_ASPOZ</name>
<organism evidence="1 2">
    <name type="scientific">Aspergillus oryzae</name>
    <name type="common">Yellow koji mold</name>
    <dbReference type="NCBI Taxonomy" id="5062"/>
    <lineage>
        <taxon>Eukaryota</taxon>
        <taxon>Fungi</taxon>
        <taxon>Dikarya</taxon>
        <taxon>Ascomycota</taxon>
        <taxon>Pezizomycotina</taxon>
        <taxon>Eurotiomycetes</taxon>
        <taxon>Eurotiomycetidae</taxon>
        <taxon>Eurotiales</taxon>
        <taxon>Aspergillaceae</taxon>
        <taxon>Aspergillus</taxon>
        <taxon>Aspergillus subgen. Circumdati</taxon>
    </lineage>
</organism>
<dbReference type="AlphaFoldDB" id="A0AAN5BTY7"/>
<reference evidence="1" key="1">
    <citation type="submission" date="2023-04" db="EMBL/GenBank/DDBJ databases">
        <title>Aspergillus oryzae NBRC 4228.</title>
        <authorList>
            <person name="Ichikawa N."/>
            <person name="Sato H."/>
            <person name="Tonouchi N."/>
        </authorList>
    </citation>
    <scope>NUCLEOTIDE SEQUENCE</scope>
    <source>
        <strain evidence="1">NBRC 4228</strain>
    </source>
</reference>
<evidence type="ECO:0000313" key="2">
    <source>
        <dbReference type="Proteomes" id="UP001165205"/>
    </source>
</evidence>
<dbReference type="Proteomes" id="UP001165205">
    <property type="component" value="Unassembled WGS sequence"/>
</dbReference>
<comment type="caution">
    <text evidence="1">The sequence shown here is derived from an EMBL/GenBank/DDBJ whole genome shotgun (WGS) entry which is preliminary data.</text>
</comment>
<proteinExistence type="predicted"/>